<comment type="caution">
    <text evidence="3">The sequence shown here is derived from an EMBL/GenBank/DDBJ whole genome shotgun (WGS) entry which is preliminary data.</text>
</comment>
<dbReference type="InterPro" id="IPR001478">
    <property type="entry name" value="PDZ"/>
</dbReference>
<dbReference type="SUPFAM" id="SSF50156">
    <property type="entry name" value="PDZ domain-like"/>
    <property type="match status" value="1"/>
</dbReference>
<feature type="compositionally biased region" description="Polar residues" evidence="1">
    <location>
        <begin position="142"/>
        <end position="152"/>
    </location>
</feature>
<evidence type="ECO:0000313" key="4">
    <source>
        <dbReference type="Proteomes" id="UP001054837"/>
    </source>
</evidence>
<dbReference type="InterPro" id="IPR051741">
    <property type="entry name" value="PAR6_homolog"/>
</dbReference>
<dbReference type="EMBL" id="BPLQ01015184">
    <property type="protein sequence ID" value="GIY86333.1"/>
    <property type="molecule type" value="Genomic_DNA"/>
</dbReference>
<feature type="domain" description="PDZ" evidence="2">
    <location>
        <begin position="847"/>
        <end position="917"/>
    </location>
</feature>
<dbReference type="GO" id="GO:0007098">
    <property type="term" value="P:centrosome cycle"/>
    <property type="evidence" value="ECO:0007669"/>
    <property type="project" value="TreeGrafter"/>
</dbReference>
<evidence type="ECO:0000313" key="3">
    <source>
        <dbReference type="EMBL" id="GIY86333.1"/>
    </source>
</evidence>
<evidence type="ECO:0000256" key="1">
    <source>
        <dbReference type="SAM" id="MobiDB-lite"/>
    </source>
</evidence>
<feature type="compositionally biased region" description="Pro residues" evidence="1">
    <location>
        <begin position="1"/>
        <end position="14"/>
    </location>
</feature>
<accession>A0AAV4WVL3</accession>
<feature type="compositionally biased region" description="Basic and acidic residues" evidence="1">
    <location>
        <begin position="18"/>
        <end position="41"/>
    </location>
</feature>
<dbReference type="PANTHER" id="PTHR14102">
    <property type="entry name" value="PAR-6-RELATED"/>
    <property type="match status" value="1"/>
</dbReference>
<proteinExistence type="predicted"/>
<keyword evidence="4" id="KW-1185">Reference proteome</keyword>
<name>A0AAV4WVL3_9ARAC</name>
<protein>
    <submittedName>
        <fullName evidence="3">PDZ domain-containing protein</fullName>
    </submittedName>
</protein>
<dbReference type="InterPro" id="IPR036034">
    <property type="entry name" value="PDZ_sf"/>
</dbReference>
<dbReference type="Pfam" id="PF00595">
    <property type="entry name" value="PDZ"/>
    <property type="match status" value="1"/>
</dbReference>
<feature type="region of interest" description="Disordered" evidence="1">
    <location>
        <begin position="796"/>
        <end position="828"/>
    </location>
</feature>
<feature type="compositionally biased region" description="Low complexity" evidence="1">
    <location>
        <begin position="385"/>
        <end position="394"/>
    </location>
</feature>
<gene>
    <name evidence="3" type="primary">AVEN_185503_1</name>
    <name evidence="3" type="ORF">CDAR_513461</name>
</gene>
<dbReference type="SMART" id="SM00228">
    <property type="entry name" value="PDZ"/>
    <property type="match status" value="1"/>
</dbReference>
<dbReference type="PANTHER" id="PTHR14102:SF11">
    <property type="entry name" value="LD29223P"/>
    <property type="match status" value="1"/>
</dbReference>
<organism evidence="3 4">
    <name type="scientific">Caerostris darwini</name>
    <dbReference type="NCBI Taxonomy" id="1538125"/>
    <lineage>
        <taxon>Eukaryota</taxon>
        <taxon>Metazoa</taxon>
        <taxon>Ecdysozoa</taxon>
        <taxon>Arthropoda</taxon>
        <taxon>Chelicerata</taxon>
        <taxon>Arachnida</taxon>
        <taxon>Araneae</taxon>
        <taxon>Araneomorphae</taxon>
        <taxon>Entelegynae</taxon>
        <taxon>Araneoidea</taxon>
        <taxon>Araneidae</taxon>
        <taxon>Caerostris</taxon>
    </lineage>
</organism>
<feature type="region of interest" description="Disordered" evidence="1">
    <location>
        <begin position="307"/>
        <end position="332"/>
    </location>
</feature>
<dbReference type="AlphaFoldDB" id="A0AAV4WVL3"/>
<sequence length="936" mass="103514">MASHPSLPPHPPTSPEGRGVRGESQHSKGRQLDPAEEEPSRCMEAAPPAKSRSFRHGSLKGASVRRPPSPDSACEHDAEWVAGAGDHSDMSEEDKTHGPSSKEASVVRRRPGETTNVKGPAGQDSDVDSGIVTCRKPGERIGSTSSADTDSSQESRRRTDYSPPVPKSELSKSRSHTGSLRVPRRSSCLAPVKGDHSALKECNRRPPTPLTVFPDSHHCVRFDEQLQLSEQNIRRSCRKLFATLYAQRFSYPNHPDGFLYGRTHSGSTRSRSRTVPELELRRYSPLTSDGYSKHERTYKENLGPLQNRRLGSLSTSNRSVHKSVSDISISGKVTPSPHTLHYKHHMHHRVSMDTTDDVISHTNSTDSGLGSLRSSTQCTCHGRQSPGSVHSSSQSPSLSTCRCCNCPHQVSPKSQESSPKLFKSSSCSTLPSVLSHQSRPQLTQFPPRTSLRKMVSHQGEERSKMIPLQKTSSCSSLLDRTSNTFQVANVPVYNDNMVKVYARIASVIPEDFKTATSSQGGRRAKTLGRLRYTSDNIHETLRQSNTESPRVLGRKDSTLTYDSIPSTTEHPVCLTTTFKSTSPLALKGLDLVNDNTTDKNTPSTEIYSQIKDCSLSEPYERKPVLERTSLSQRPKSMGVVVPSSGPNPVYLKSALKKPTQSAILQVKDLAQPESEVVSKPSEVEYAVVDKSKKNRFASLPILNGSTPTLPETEDKDPPVPPKKMLHKSDFSLYRSRSSSPKKGLLGRMQTLTRNAKSALQKAFSTERIYRPEREERMEARGLQRSRSFIRGLAGSFRKKRKKNRTPVAEVVAQASSNPEWDEQPSGPNSPIHVRGQLLQLNLDGSQVVELTKPPSKPYGFFVARGRVRNSKGVFVSRMRDQETQKQLAGLLDIGDEILEIDGSNVKNADIMEVNSMMANKNTLLLTVLPYICRKDI</sequence>
<feature type="region of interest" description="Disordered" evidence="1">
    <location>
        <begin position="703"/>
        <end position="725"/>
    </location>
</feature>
<reference evidence="3 4" key="1">
    <citation type="submission" date="2021-06" db="EMBL/GenBank/DDBJ databases">
        <title>Caerostris darwini draft genome.</title>
        <authorList>
            <person name="Kono N."/>
            <person name="Arakawa K."/>
        </authorList>
    </citation>
    <scope>NUCLEOTIDE SEQUENCE [LARGE SCALE GENOMIC DNA]</scope>
</reference>
<dbReference type="Proteomes" id="UP001054837">
    <property type="component" value="Unassembled WGS sequence"/>
</dbReference>
<feature type="compositionally biased region" description="Polar residues" evidence="1">
    <location>
        <begin position="360"/>
        <end position="379"/>
    </location>
</feature>
<dbReference type="Gene3D" id="2.30.42.10">
    <property type="match status" value="1"/>
</dbReference>
<feature type="region of interest" description="Disordered" evidence="1">
    <location>
        <begin position="1"/>
        <end position="186"/>
    </location>
</feature>
<dbReference type="PROSITE" id="PS50106">
    <property type="entry name" value="PDZ"/>
    <property type="match status" value="1"/>
</dbReference>
<feature type="compositionally biased region" description="Basic and acidic residues" evidence="1">
    <location>
        <begin position="86"/>
        <end position="97"/>
    </location>
</feature>
<evidence type="ECO:0000259" key="2">
    <source>
        <dbReference type="PROSITE" id="PS50106"/>
    </source>
</evidence>
<feature type="region of interest" description="Disordered" evidence="1">
    <location>
        <begin position="359"/>
        <end position="394"/>
    </location>
</feature>